<dbReference type="SUPFAM" id="SSF52540">
    <property type="entry name" value="P-loop containing nucleoside triphosphate hydrolases"/>
    <property type="match status" value="1"/>
</dbReference>
<dbReference type="NCBIfam" id="TIGR02397">
    <property type="entry name" value="dnaX_nterm"/>
    <property type="match status" value="1"/>
</dbReference>
<evidence type="ECO:0000256" key="6">
    <source>
        <dbReference type="ARBA" id="ARBA00022741"/>
    </source>
</evidence>
<evidence type="ECO:0000256" key="8">
    <source>
        <dbReference type="ARBA" id="ARBA00022840"/>
    </source>
</evidence>
<evidence type="ECO:0000256" key="1">
    <source>
        <dbReference type="ARBA" id="ARBA00006360"/>
    </source>
</evidence>
<keyword evidence="5" id="KW-0479">Metal-binding</keyword>
<dbReference type="AlphaFoldDB" id="A0A4Y7XCV1"/>
<comment type="similarity">
    <text evidence="1 11">Belongs to the DnaX/STICHEL family.</text>
</comment>
<protein>
    <recommendedName>
        <fullName evidence="11">DNA polymerase III subunit gamma/tau</fullName>
        <ecNumber evidence="11">2.7.7.7</ecNumber>
    </recommendedName>
</protein>
<dbReference type="NCBIfam" id="NF004046">
    <property type="entry name" value="PRK05563.1"/>
    <property type="match status" value="1"/>
</dbReference>
<keyword evidence="3 11" id="KW-0548">Nucleotidyltransferase</keyword>
<evidence type="ECO:0000256" key="11">
    <source>
        <dbReference type="RuleBase" id="RU364063"/>
    </source>
</evidence>
<dbReference type="InterPro" id="IPR045085">
    <property type="entry name" value="HLD_clamp_pol_III_gamma_tau"/>
</dbReference>
<reference evidence="14 15" key="1">
    <citation type="submission" date="2019-03" db="EMBL/GenBank/DDBJ databases">
        <title>Alkanindiges illinoisensis: a potential pathogenic isolated from ascites of a gastric cancer patient with abdominal metastasis.</title>
        <authorList>
            <person name="Hu X."/>
            <person name="Yang B."/>
            <person name="Yan X."/>
            <person name="Lin L."/>
            <person name="Zhao H."/>
            <person name="Zhou F."/>
            <person name="Su B."/>
            <person name="Chen J."/>
            <person name="Rui Y."/>
            <person name="Wang Q."/>
            <person name="Zheng L."/>
        </authorList>
    </citation>
    <scope>NUCLEOTIDE SEQUENCE [LARGE SCALE GENOMIC DNA]</scope>
    <source>
        <strain evidence="14 15">NFYY 23406</strain>
    </source>
</reference>
<evidence type="ECO:0000313" key="14">
    <source>
        <dbReference type="EMBL" id="TEU27914.1"/>
    </source>
</evidence>
<dbReference type="FunFam" id="3.40.50.300:FF:000014">
    <property type="entry name" value="DNA polymerase III subunit gamma/tau"/>
    <property type="match status" value="1"/>
</dbReference>
<dbReference type="InterPro" id="IPR027417">
    <property type="entry name" value="P-loop_NTPase"/>
</dbReference>
<feature type="region of interest" description="Disordered" evidence="12">
    <location>
        <begin position="372"/>
        <end position="406"/>
    </location>
</feature>
<keyword evidence="9 11" id="KW-0239">DNA-directed DNA polymerase</keyword>
<dbReference type="Gene3D" id="1.10.8.60">
    <property type="match status" value="1"/>
</dbReference>
<evidence type="ECO:0000313" key="15">
    <source>
        <dbReference type="Proteomes" id="UP000297834"/>
    </source>
</evidence>
<dbReference type="Pfam" id="PF12169">
    <property type="entry name" value="DNA_pol3_gamma3"/>
    <property type="match status" value="1"/>
</dbReference>
<dbReference type="PANTHER" id="PTHR11669:SF0">
    <property type="entry name" value="PROTEIN STICHEL-LIKE 2"/>
    <property type="match status" value="1"/>
</dbReference>
<dbReference type="FunFam" id="1.20.272.10:FF:000003">
    <property type="entry name" value="DNA polymerase III subunit gamma/tau"/>
    <property type="match status" value="1"/>
</dbReference>
<dbReference type="InterPro" id="IPR012763">
    <property type="entry name" value="DNA_pol_III_sug/sutau_N"/>
</dbReference>
<keyword evidence="6 11" id="KW-0547">Nucleotide-binding</keyword>
<keyword evidence="8 11" id="KW-0067">ATP-binding</keyword>
<comment type="caution">
    <text evidence="14">The sequence shown here is derived from an EMBL/GenBank/DDBJ whole genome shotgun (WGS) entry which is preliminary data.</text>
</comment>
<keyword evidence="2 11" id="KW-0808">Transferase</keyword>
<dbReference type="PRINTS" id="PR00300">
    <property type="entry name" value="CLPPROTEASEA"/>
</dbReference>
<dbReference type="Pfam" id="PF13177">
    <property type="entry name" value="DNA_pol3_delta2"/>
    <property type="match status" value="1"/>
</dbReference>
<dbReference type="SUPFAM" id="SSF48019">
    <property type="entry name" value="post-AAA+ oligomerization domain-like"/>
    <property type="match status" value="1"/>
</dbReference>
<dbReference type="EMBL" id="SNTY01000019">
    <property type="protein sequence ID" value="TEU27914.1"/>
    <property type="molecule type" value="Genomic_DNA"/>
</dbReference>
<dbReference type="Gene3D" id="3.30.300.150">
    <property type="entry name" value="DNA polymerase III, tau subunit, domain V"/>
    <property type="match status" value="1"/>
</dbReference>
<dbReference type="EC" id="2.7.7.7" evidence="11"/>
<dbReference type="GO" id="GO:0005524">
    <property type="term" value="F:ATP binding"/>
    <property type="evidence" value="ECO:0007669"/>
    <property type="project" value="UniProtKB-KW"/>
</dbReference>
<dbReference type="InterPro" id="IPR050238">
    <property type="entry name" value="DNA_Rep/Repair_Clamp_Loader"/>
</dbReference>
<sequence length="728" mass="81068">MYQVLARKYRPRNFNQLVGQTHVSRALTSALERNRLHHAYLFTGTRGVGKTTIARILSKCLNCETGITATPCEVCATCVAINQGRFIDLIEIDAASRTKVEDTRELLDNVPYAPTQGRYKVYLIDEVHMLSTHSFNALLKTLEEPPEHVKFLLATTDPQKLPVTVLSRCLQFTLRPLQQQEIHDHLHNILDQEQIGYDDKALWQLAEAAQGSLRDALSLTDQAIAFGQGQLQGSDVQDMLGLLDKGQIVHLLQSIYQNNGQQVSQILQNLANQAVDLKAVLDQLITLLHQLALLQVLPQVPLQGTQEYQQQLRQLAQQVDPSDVQLYYQIALQGRQDLKLAVSLQQGFDMCILRMLAFKPLGNNTQILEDSSAGSIAAQQPSQINASNHSPVLKPASALPDQQHEQSINVVAEPTQQSSAPQFTENSDHSEIAVPATFQSSAPKDEQVRDHFAKNTLLENQLFEHHTVDNDLLVQDEFFISQPDATAIQSAPEVEETHELDLFGQPVTAMPDEPTPAAPLIAVLPQVDTGVDAGQNSKSQLVNERLTDDQLIDEQLVEAADTVTDSPTLEIPVTDNEPADAIDNHSRQLLPQQILQHRAVELTGAWDIEKWECWLREAAISPAIRNLAQHGLIRGEIGQSAAFVISPEHRLMATELFDGLIAALKQQWPECNAELVFEHIDEPLPLELKAIRREKALQQADHLLRQEPVIQPLIAKFEASLTNVSFKE</sequence>
<dbReference type="InterPro" id="IPR001270">
    <property type="entry name" value="ClpA/B"/>
</dbReference>
<dbReference type="Proteomes" id="UP000297834">
    <property type="component" value="Unassembled WGS sequence"/>
</dbReference>
<keyword evidence="15" id="KW-1185">Reference proteome</keyword>
<evidence type="ECO:0000256" key="5">
    <source>
        <dbReference type="ARBA" id="ARBA00022723"/>
    </source>
</evidence>
<evidence type="ECO:0000256" key="12">
    <source>
        <dbReference type="SAM" id="MobiDB-lite"/>
    </source>
</evidence>
<dbReference type="InterPro" id="IPR038249">
    <property type="entry name" value="PolIII_tau_V_sf"/>
</dbReference>
<dbReference type="InterPro" id="IPR008921">
    <property type="entry name" value="DNA_pol3_clamp-load_cplx_C"/>
</dbReference>
<feature type="domain" description="AAA+ ATPase" evidence="13">
    <location>
        <begin position="36"/>
        <end position="177"/>
    </location>
</feature>
<dbReference type="CDD" id="cd18137">
    <property type="entry name" value="HLD_clamp_pol_III_gamma_tau"/>
    <property type="match status" value="1"/>
</dbReference>
<evidence type="ECO:0000256" key="10">
    <source>
        <dbReference type="ARBA" id="ARBA00049244"/>
    </source>
</evidence>
<evidence type="ECO:0000256" key="7">
    <source>
        <dbReference type="ARBA" id="ARBA00022833"/>
    </source>
</evidence>
<dbReference type="PANTHER" id="PTHR11669">
    <property type="entry name" value="REPLICATION FACTOR C / DNA POLYMERASE III GAMMA-TAU SUBUNIT"/>
    <property type="match status" value="1"/>
</dbReference>
<dbReference type="InterPro" id="IPR022754">
    <property type="entry name" value="DNA_pol_III_gamma-3"/>
</dbReference>
<evidence type="ECO:0000256" key="9">
    <source>
        <dbReference type="ARBA" id="ARBA00022932"/>
    </source>
</evidence>
<dbReference type="FunFam" id="1.10.8.60:FF:000013">
    <property type="entry name" value="DNA polymerase III subunit gamma/tau"/>
    <property type="match status" value="1"/>
</dbReference>
<dbReference type="OrthoDB" id="9810148at2"/>
<dbReference type="STRING" id="1120977.GCA_000619845_00694"/>
<dbReference type="Pfam" id="PF22608">
    <property type="entry name" value="DNAX_ATPase_lid"/>
    <property type="match status" value="1"/>
</dbReference>
<dbReference type="GO" id="GO:0003887">
    <property type="term" value="F:DNA-directed DNA polymerase activity"/>
    <property type="evidence" value="ECO:0007669"/>
    <property type="project" value="UniProtKB-KW"/>
</dbReference>
<dbReference type="GO" id="GO:0006261">
    <property type="term" value="P:DNA-templated DNA replication"/>
    <property type="evidence" value="ECO:0007669"/>
    <property type="project" value="TreeGrafter"/>
</dbReference>
<evidence type="ECO:0000256" key="3">
    <source>
        <dbReference type="ARBA" id="ARBA00022695"/>
    </source>
</evidence>
<dbReference type="InterPro" id="IPR003593">
    <property type="entry name" value="AAA+_ATPase"/>
</dbReference>
<dbReference type="NCBIfam" id="NF005942">
    <property type="entry name" value="PRK07994.1"/>
    <property type="match status" value="1"/>
</dbReference>
<dbReference type="Gene3D" id="3.40.50.300">
    <property type="entry name" value="P-loop containing nucleotide triphosphate hydrolases"/>
    <property type="match status" value="1"/>
</dbReference>
<dbReference type="SMART" id="SM00382">
    <property type="entry name" value="AAA"/>
    <property type="match status" value="1"/>
</dbReference>
<feature type="compositionally biased region" description="Polar residues" evidence="12">
    <location>
        <begin position="372"/>
        <end position="390"/>
    </location>
</feature>
<gene>
    <name evidence="11" type="primary">dnaX</name>
    <name evidence="14" type="ORF">E2B99_06330</name>
</gene>
<dbReference type="GO" id="GO:0046872">
    <property type="term" value="F:metal ion binding"/>
    <property type="evidence" value="ECO:0007669"/>
    <property type="project" value="UniProtKB-KW"/>
</dbReference>
<evidence type="ECO:0000256" key="2">
    <source>
        <dbReference type="ARBA" id="ARBA00022679"/>
    </source>
</evidence>
<comment type="catalytic activity">
    <reaction evidence="10 11">
        <text>DNA(n) + a 2'-deoxyribonucleoside 5'-triphosphate = DNA(n+1) + diphosphate</text>
        <dbReference type="Rhea" id="RHEA:22508"/>
        <dbReference type="Rhea" id="RHEA-COMP:17339"/>
        <dbReference type="Rhea" id="RHEA-COMP:17340"/>
        <dbReference type="ChEBI" id="CHEBI:33019"/>
        <dbReference type="ChEBI" id="CHEBI:61560"/>
        <dbReference type="ChEBI" id="CHEBI:173112"/>
        <dbReference type="EC" id="2.7.7.7"/>
    </reaction>
</comment>
<dbReference type="GO" id="GO:0003677">
    <property type="term" value="F:DNA binding"/>
    <property type="evidence" value="ECO:0007669"/>
    <property type="project" value="InterPro"/>
</dbReference>
<dbReference type="RefSeq" id="WP_134244101.1">
    <property type="nucleotide sequence ID" value="NZ_SNTY01000019.1"/>
</dbReference>
<evidence type="ECO:0000256" key="4">
    <source>
        <dbReference type="ARBA" id="ARBA00022705"/>
    </source>
</evidence>
<comment type="function">
    <text evidence="11">DNA polymerase III is a complex, multichain enzyme responsible for most of the replicative synthesis in bacteria. This DNA polymerase also exhibits 3' to 5' exonuclease activity.</text>
</comment>
<evidence type="ECO:0000259" key="13">
    <source>
        <dbReference type="SMART" id="SM00382"/>
    </source>
</evidence>
<keyword evidence="7" id="KW-0862">Zinc</keyword>
<dbReference type="GO" id="GO:0009360">
    <property type="term" value="C:DNA polymerase III complex"/>
    <property type="evidence" value="ECO:0007669"/>
    <property type="project" value="InterPro"/>
</dbReference>
<dbReference type="Gene3D" id="1.20.272.10">
    <property type="match status" value="1"/>
</dbReference>
<dbReference type="CDD" id="cd00009">
    <property type="entry name" value="AAA"/>
    <property type="match status" value="1"/>
</dbReference>
<proteinExistence type="inferred from homology"/>
<keyword evidence="4 11" id="KW-0235">DNA replication</keyword>
<comment type="subunit">
    <text evidence="11">DNA polymerase III contains a core (composed of alpha, epsilon and theta chains) that associates with a tau subunit. This core dimerizes to form the POLIII' complex. PolIII' associates with the gamma complex (composed of gamma, delta, delta', psi and chi chains) and with the beta chain to form the complete DNA polymerase III complex.</text>
</comment>
<accession>A0A4Y7XCV1</accession>
<name>A0A4Y7XCV1_9GAMM</name>
<organism evidence="14 15">
    <name type="scientific">Alkanindiges illinoisensis</name>
    <dbReference type="NCBI Taxonomy" id="197183"/>
    <lineage>
        <taxon>Bacteria</taxon>
        <taxon>Pseudomonadati</taxon>
        <taxon>Pseudomonadota</taxon>
        <taxon>Gammaproteobacteria</taxon>
        <taxon>Moraxellales</taxon>
        <taxon>Moraxellaceae</taxon>
        <taxon>Alkanindiges</taxon>
    </lineage>
</organism>